<organism evidence="3 4">
    <name type="scientific">Bombardia bombarda</name>
    <dbReference type="NCBI Taxonomy" id="252184"/>
    <lineage>
        <taxon>Eukaryota</taxon>
        <taxon>Fungi</taxon>
        <taxon>Dikarya</taxon>
        <taxon>Ascomycota</taxon>
        <taxon>Pezizomycotina</taxon>
        <taxon>Sordariomycetes</taxon>
        <taxon>Sordariomycetidae</taxon>
        <taxon>Sordariales</taxon>
        <taxon>Lasiosphaeriaceae</taxon>
        <taxon>Bombardia</taxon>
    </lineage>
</organism>
<evidence type="ECO:0000259" key="2">
    <source>
        <dbReference type="Pfam" id="PF08639"/>
    </source>
</evidence>
<reference evidence="3" key="1">
    <citation type="submission" date="2023-06" db="EMBL/GenBank/DDBJ databases">
        <title>Genome-scale phylogeny and comparative genomics of the fungal order Sordariales.</title>
        <authorList>
            <consortium name="Lawrence Berkeley National Laboratory"/>
            <person name="Hensen N."/>
            <person name="Bonometti L."/>
            <person name="Westerberg I."/>
            <person name="Brannstrom I.O."/>
            <person name="Guillou S."/>
            <person name="Cros-Aarteil S."/>
            <person name="Calhoun S."/>
            <person name="Haridas S."/>
            <person name="Kuo A."/>
            <person name="Mondo S."/>
            <person name="Pangilinan J."/>
            <person name="Riley R."/>
            <person name="LaButti K."/>
            <person name="Andreopoulos B."/>
            <person name="Lipzen A."/>
            <person name="Chen C."/>
            <person name="Yanf M."/>
            <person name="Daum C."/>
            <person name="Ng V."/>
            <person name="Clum A."/>
            <person name="Steindorff A."/>
            <person name="Ohm R."/>
            <person name="Martin F."/>
            <person name="Silar P."/>
            <person name="Natvig D."/>
            <person name="Lalanne C."/>
            <person name="Gautier V."/>
            <person name="Ament-velasquez S.L."/>
            <person name="Kruys A."/>
            <person name="Hutchinson M.I."/>
            <person name="Powell A.J."/>
            <person name="Barry K."/>
            <person name="Miller A.N."/>
            <person name="Grigoriev I.V."/>
            <person name="Debuchy R."/>
            <person name="Gladieux P."/>
            <person name="Thoren M.H."/>
            <person name="Johannesson H."/>
        </authorList>
    </citation>
    <scope>NUCLEOTIDE SEQUENCE</scope>
    <source>
        <strain evidence="3">SMH3391-2</strain>
    </source>
</reference>
<proteinExistence type="predicted"/>
<feature type="region of interest" description="Disordered" evidence="1">
    <location>
        <begin position="524"/>
        <end position="543"/>
    </location>
</feature>
<gene>
    <name evidence="3" type="ORF">B0T17DRAFT_581340</name>
</gene>
<evidence type="ECO:0000313" key="3">
    <source>
        <dbReference type="EMBL" id="KAK0618549.1"/>
    </source>
</evidence>
<feature type="domain" description="DNA replication regulator Sld3 C-terminal" evidence="2">
    <location>
        <begin position="298"/>
        <end position="829"/>
    </location>
</feature>
<dbReference type="Gene3D" id="1.20.58.2130">
    <property type="match status" value="1"/>
</dbReference>
<evidence type="ECO:0000313" key="4">
    <source>
        <dbReference type="Proteomes" id="UP001174934"/>
    </source>
</evidence>
<feature type="compositionally biased region" description="Basic and acidic residues" evidence="1">
    <location>
        <begin position="611"/>
        <end position="628"/>
    </location>
</feature>
<dbReference type="GO" id="GO:0031261">
    <property type="term" value="C:DNA replication preinitiation complex"/>
    <property type="evidence" value="ECO:0007669"/>
    <property type="project" value="TreeGrafter"/>
</dbReference>
<dbReference type="Pfam" id="PF08639">
    <property type="entry name" value="Sld3_STD"/>
    <property type="match status" value="1"/>
</dbReference>
<dbReference type="Proteomes" id="UP001174934">
    <property type="component" value="Unassembled WGS sequence"/>
</dbReference>
<dbReference type="InterPro" id="IPR013948">
    <property type="entry name" value="DNA_replication_reg_Sld3_C"/>
</dbReference>
<comment type="caution">
    <text evidence="3">The sequence shown here is derived from an EMBL/GenBank/DDBJ whole genome shotgun (WGS) entry which is preliminary data.</text>
</comment>
<dbReference type="EMBL" id="JAULSR010000005">
    <property type="protein sequence ID" value="KAK0618549.1"/>
    <property type="molecule type" value="Genomic_DNA"/>
</dbReference>
<sequence length="971" mass="106739">MSSSARRDSGASVSRPASAVSLSRPSSARASFPSLDSRHDSQHDSELSDSKKRKRDSTTPLAADDLLKAPVVLKPHPASLAVKPRILHLLMLLPREHVPLSALDLAQPHGDFPACRFFESHIKILDLEGRLGSNVLLARSDTSRMVYAIEREGHGLYVLCKLGAWVDIEKLAQCATVVCNQRIKTCRPSKPTNSAFPSPIITPQMHKENKKRRLAIEVIQSMVRKRSSTIPDKESQPQSRPQTPSEKTAMSEKPVGRNIEPADEVADNSMPPPAGKLVSGSSSALVDDPLVQPSAEAIFENIRVQYFEALYHSMGSLAYFAKGPLSRARAAFHLDCDSSLEMNDLIDFLRSLVMTTVLIDKKYRETIPDIMAKMKTHVEDSDNGESKSKKKKPKKLKLGRDGLYLLEDRHVRRWWTAHKPASFDDDGKMVVQTETRYHVSCLRRRETQLQMILILEILALEPLRRPADAAEESQLPGLESYALAREAAQEASTKKRNKTNLPVLLDVHADRLCIWQTTTSDEVKSLAESQTDPHSQDPQRAERVNSDPLRDFCVDIIVPFFSARLPELCDSINRKLGGPVAQAPSKEKHSKPTVLSRPKPGAPAKRALSSRNDKEKNLERVLSNERMRRSVSRGPSGAIALMRSASATTIPGLKREGSEPFLAMIPKVEKSSLKDRPINVFSQSTGSIVTQNVKATKKALVEAELKEAISALKRPNRALAGKELVEAAEKRTTFVGATPQKKLNKKPNRVASVQVKATPANNRFKDVLGTESQLAKLDQLAEEATEFPPSASSVVLASSAPRSRFSNIFTASSATMRSQQNKVQATPTRMSSLPTPTFQVPQENLNFPPSSPVVSRKAAFISSGQNLSVPASDGSSKGSSRLDMLPSSPGLTGLFETPVNARSSRDNRMMLNDTPIRSRLSTVEDGVKRYEKGFAGKIGGTGGGDRGKEDVSIYHRLGWDTGDFDELDDLA</sequence>
<keyword evidence="4" id="KW-1185">Reference proteome</keyword>
<feature type="compositionally biased region" description="Polar residues" evidence="1">
    <location>
        <begin position="236"/>
        <end position="248"/>
    </location>
</feature>
<dbReference type="GO" id="GO:0006270">
    <property type="term" value="P:DNA replication initiation"/>
    <property type="evidence" value="ECO:0007669"/>
    <property type="project" value="InterPro"/>
</dbReference>
<evidence type="ECO:0000256" key="1">
    <source>
        <dbReference type="SAM" id="MobiDB-lite"/>
    </source>
</evidence>
<feature type="compositionally biased region" description="Polar residues" evidence="1">
    <location>
        <begin position="865"/>
        <end position="879"/>
    </location>
</feature>
<feature type="region of interest" description="Disordered" evidence="1">
    <location>
        <begin position="262"/>
        <end position="281"/>
    </location>
</feature>
<feature type="compositionally biased region" description="Low complexity" evidence="1">
    <location>
        <begin position="11"/>
        <end position="35"/>
    </location>
</feature>
<feature type="region of interest" description="Disordered" evidence="1">
    <location>
        <begin position="865"/>
        <end position="896"/>
    </location>
</feature>
<dbReference type="PANTHER" id="PTHR28067">
    <property type="entry name" value="DNA REPLICATION REGULATOR SLD3"/>
    <property type="match status" value="1"/>
</dbReference>
<dbReference type="InterPro" id="IPR042511">
    <property type="entry name" value="Sld3"/>
</dbReference>
<feature type="region of interest" description="Disordered" evidence="1">
    <location>
        <begin position="1"/>
        <end position="61"/>
    </location>
</feature>
<accession>A0AA39WN99</accession>
<dbReference type="AlphaFoldDB" id="A0AA39WN99"/>
<name>A0AA39WN99_9PEZI</name>
<feature type="region of interest" description="Disordered" evidence="1">
    <location>
        <begin position="577"/>
        <end position="637"/>
    </location>
</feature>
<protein>
    <submittedName>
        <fullName evidence="3">DNA replication regulator SLD3-domain-containing protein</fullName>
    </submittedName>
</protein>
<feature type="compositionally biased region" description="Basic and acidic residues" evidence="1">
    <location>
        <begin position="534"/>
        <end position="543"/>
    </location>
</feature>
<dbReference type="PANTHER" id="PTHR28067:SF1">
    <property type="entry name" value="DNA REPLICATION REGULATOR SLD3"/>
    <property type="match status" value="1"/>
</dbReference>
<feature type="compositionally biased region" description="Basic and acidic residues" evidence="1">
    <location>
        <begin position="36"/>
        <end position="50"/>
    </location>
</feature>
<feature type="region of interest" description="Disordered" evidence="1">
    <location>
        <begin position="224"/>
        <end position="256"/>
    </location>
</feature>